<dbReference type="RefSeq" id="WP_119268209.1">
    <property type="nucleotide sequence ID" value="NZ_CP063196.1"/>
</dbReference>
<protein>
    <submittedName>
        <fullName evidence="3">Alpha/beta fold hydrolase</fullName>
    </submittedName>
</protein>
<gene>
    <name evidence="3" type="ORF">NI17_019965</name>
</gene>
<name>A0A399FU69_9ACTN</name>
<dbReference type="AlphaFoldDB" id="A0A399FU69"/>
<sequence length="299" mass="32158">MRRLVPPEASEEYLDLDGGRVRVLTGGETDRRPVLLLHGGSIDNAAVSWYRLFAPLSGDCRVAAPDLPGFGATSGIEPVGGPADQADFVARVMDRLRLAEAVVIGVSMGGDVALNLALRHPRRVRALVLVAPGGLIPAIANPVAHTASWLSMQLPDRLLLGAVNLANRFVRIALRAVVHDPATLPEEVVAEVGREALRPNAGIGYLRYNQACIGRREMRNNLLPVVDRITVPALFFHGESDPLVPPEGSRRAAALMPDARLVLVPECGHWAQLEAPGRFEAEVTEFLTALDRGGPRMAE</sequence>
<evidence type="ECO:0000256" key="1">
    <source>
        <dbReference type="ARBA" id="ARBA00022801"/>
    </source>
</evidence>
<keyword evidence="1 3" id="KW-0378">Hydrolase</keyword>
<evidence type="ECO:0000259" key="2">
    <source>
        <dbReference type="Pfam" id="PF12697"/>
    </source>
</evidence>
<dbReference type="PANTHER" id="PTHR43798:SF31">
    <property type="entry name" value="AB HYDROLASE SUPERFAMILY PROTEIN YCLE"/>
    <property type="match status" value="1"/>
</dbReference>
<dbReference type="PRINTS" id="PR00412">
    <property type="entry name" value="EPOXHYDRLASE"/>
</dbReference>
<dbReference type="KEGG" id="thao:NI17_019965"/>
<accession>A0A399FU69</accession>
<dbReference type="PRINTS" id="PR00111">
    <property type="entry name" value="ABHYDROLASE"/>
</dbReference>
<dbReference type="InterPro" id="IPR029058">
    <property type="entry name" value="AB_hydrolase_fold"/>
</dbReference>
<dbReference type="InterPro" id="IPR050266">
    <property type="entry name" value="AB_hydrolase_sf"/>
</dbReference>
<dbReference type="Gene3D" id="3.40.50.1820">
    <property type="entry name" value="alpha/beta hydrolase"/>
    <property type="match status" value="1"/>
</dbReference>
<dbReference type="InterPro" id="IPR000073">
    <property type="entry name" value="AB_hydrolase_1"/>
</dbReference>
<dbReference type="PANTHER" id="PTHR43798">
    <property type="entry name" value="MONOACYLGLYCEROL LIPASE"/>
    <property type="match status" value="1"/>
</dbReference>
<dbReference type="OrthoDB" id="4481859at2"/>
<organism evidence="3 4">
    <name type="scientific">Thermobifida halotolerans</name>
    <dbReference type="NCBI Taxonomy" id="483545"/>
    <lineage>
        <taxon>Bacteria</taxon>
        <taxon>Bacillati</taxon>
        <taxon>Actinomycetota</taxon>
        <taxon>Actinomycetes</taxon>
        <taxon>Streptosporangiales</taxon>
        <taxon>Nocardiopsidaceae</taxon>
        <taxon>Thermobifida</taxon>
    </lineage>
</organism>
<reference evidence="3" key="1">
    <citation type="submission" date="2020-10" db="EMBL/GenBank/DDBJ databases">
        <title>De novo genome project of the cellulose decomposer Thermobifida halotolerans type strain.</title>
        <authorList>
            <person name="Nagy I."/>
            <person name="Horvath B."/>
            <person name="Kukolya J."/>
            <person name="Nagy I."/>
            <person name="Orsini M."/>
        </authorList>
    </citation>
    <scope>NUCLEOTIDE SEQUENCE</scope>
    <source>
        <strain evidence="3">DSM 44931</strain>
    </source>
</reference>
<dbReference type="GO" id="GO:0016787">
    <property type="term" value="F:hydrolase activity"/>
    <property type="evidence" value="ECO:0007669"/>
    <property type="project" value="UniProtKB-KW"/>
</dbReference>
<evidence type="ECO:0000313" key="3">
    <source>
        <dbReference type="EMBL" id="UOE19012.1"/>
    </source>
</evidence>
<feature type="domain" description="AB hydrolase-1" evidence="2">
    <location>
        <begin position="34"/>
        <end position="281"/>
    </location>
</feature>
<dbReference type="Pfam" id="PF12697">
    <property type="entry name" value="Abhydrolase_6"/>
    <property type="match status" value="1"/>
</dbReference>
<dbReference type="Proteomes" id="UP000265719">
    <property type="component" value="Chromosome"/>
</dbReference>
<dbReference type="GO" id="GO:0016020">
    <property type="term" value="C:membrane"/>
    <property type="evidence" value="ECO:0007669"/>
    <property type="project" value="TreeGrafter"/>
</dbReference>
<evidence type="ECO:0000313" key="4">
    <source>
        <dbReference type="Proteomes" id="UP000265719"/>
    </source>
</evidence>
<keyword evidence="4" id="KW-1185">Reference proteome</keyword>
<dbReference type="InterPro" id="IPR000639">
    <property type="entry name" value="Epox_hydrolase-like"/>
</dbReference>
<dbReference type="SUPFAM" id="SSF53474">
    <property type="entry name" value="alpha/beta-Hydrolases"/>
    <property type="match status" value="1"/>
</dbReference>
<proteinExistence type="predicted"/>
<dbReference type="EMBL" id="CP063196">
    <property type="protein sequence ID" value="UOE19012.1"/>
    <property type="molecule type" value="Genomic_DNA"/>
</dbReference>